<evidence type="ECO:0000256" key="2">
    <source>
        <dbReference type="ARBA" id="ARBA00005051"/>
    </source>
</evidence>
<dbReference type="SUPFAM" id="SSF55620">
    <property type="entry name" value="Tetrahydrobiopterin biosynthesis enzymes-like"/>
    <property type="match status" value="1"/>
</dbReference>
<comment type="catalytic activity">
    <reaction evidence="1">
        <text>6-hydroxymethyl-7,8-dihydropterin + ATP = (7,8-dihydropterin-6-yl)methyl diphosphate + AMP + H(+)</text>
        <dbReference type="Rhea" id="RHEA:11412"/>
        <dbReference type="ChEBI" id="CHEBI:15378"/>
        <dbReference type="ChEBI" id="CHEBI:30616"/>
        <dbReference type="ChEBI" id="CHEBI:44841"/>
        <dbReference type="ChEBI" id="CHEBI:72950"/>
        <dbReference type="ChEBI" id="CHEBI:456215"/>
        <dbReference type="EC" id="2.7.6.3"/>
    </reaction>
</comment>
<evidence type="ECO:0000259" key="10">
    <source>
        <dbReference type="PROSITE" id="PS00794"/>
    </source>
</evidence>
<evidence type="ECO:0000313" key="12">
    <source>
        <dbReference type="Proteomes" id="UP000264883"/>
    </source>
</evidence>
<keyword evidence="8 9" id="KW-0289">Folate biosynthesis</keyword>
<evidence type="ECO:0000256" key="6">
    <source>
        <dbReference type="ARBA" id="ARBA00022777"/>
    </source>
</evidence>
<gene>
    <name evidence="11" type="ORF">BEN51_03060</name>
</gene>
<comment type="catalytic activity">
    <reaction evidence="9">
        <text>7,8-dihydroneopterin = 6-hydroxymethyl-7,8-dihydropterin + glycolaldehyde</text>
        <dbReference type="Rhea" id="RHEA:10540"/>
        <dbReference type="ChEBI" id="CHEBI:17001"/>
        <dbReference type="ChEBI" id="CHEBI:17071"/>
        <dbReference type="ChEBI" id="CHEBI:44841"/>
        <dbReference type="EC" id="4.1.2.25"/>
    </reaction>
</comment>
<keyword evidence="12" id="KW-1185">Reference proteome</keyword>
<dbReference type="NCBIfam" id="TIGR00525">
    <property type="entry name" value="folB"/>
    <property type="match status" value="1"/>
</dbReference>
<dbReference type="GO" id="GO:0004150">
    <property type="term" value="F:dihydroneopterin aldolase activity"/>
    <property type="evidence" value="ECO:0007669"/>
    <property type="project" value="UniProtKB-UniRule"/>
</dbReference>
<dbReference type="SUPFAM" id="SSF55083">
    <property type="entry name" value="6-hydroxymethyl-7,8-dihydropterin pyrophosphokinase, HPPK"/>
    <property type="match status" value="1"/>
</dbReference>
<keyword evidence="5" id="KW-0547">Nucleotide-binding</keyword>
<comment type="similarity">
    <text evidence="9">Belongs to the DHNA family.</text>
</comment>
<dbReference type="Proteomes" id="UP000264883">
    <property type="component" value="Chromosome"/>
</dbReference>
<keyword evidence="6 11" id="KW-0418">Kinase</keyword>
<dbReference type="NCBIfam" id="TIGR00526">
    <property type="entry name" value="folB_dom"/>
    <property type="match status" value="1"/>
</dbReference>
<dbReference type="GO" id="GO:0046654">
    <property type="term" value="P:tetrahydrofolate biosynthetic process"/>
    <property type="evidence" value="ECO:0007669"/>
    <property type="project" value="UniProtKB-UniRule"/>
</dbReference>
<dbReference type="EC" id="2.7.6.3" evidence="9"/>
<sequence>MDKLYLKDVEIFANHGVFKEEKALGQKFILSLELELNLREASKNNDLTKSVHYGELCHEIEKEFQKESYDLIETAAEKIAEYVLFNYNLVKGIKVLLKKPWAPIGRHLNYAAVEIERRWNTAYISLGSNIGDKENNIKIAINKLKECKEIKVTKISSVIETEPWGYKEQDTFKNAAIEIKTILSPKELMTRLLNIEKDMKRERIIKWGPRIIDLDIILFENIITTDEDVTIPHPRMEERLFVLEPLNEIAPNAINPLSRKRISKILEEQKQLTTNN</sequence>
<dbReference type="GO" id="GO:0046656">
    <property type="term" value="P:folic acid biosynthetic process"/>
    <property type="evidence" value="ECO:0007669"/>
    <property type="project" value="UniProtKB-UniRule"/>
</dbReference>
<dbReference type="GO" id="GO:0005524">
    <property type="term" value="F:ATP binding"/>
    <property type="evidence" value="ECO:0007669"/>
    <property type="project" value="UniProtKB-KW"/>
</dbReference>
<comment type="function">
    <text evidence="9">Catalyzes the conversion of 7,8-dihydroneopterin to 6-hydroxymethyl-7,8-dihydropterin.</text>
</comment>
<dbReference type="CDD" id="cd00534">
    <property type="entry name" value="DHNA_DHNTPE"/>
    <property type="match status" value="1"/>
</dbReference>
<dbReference type="Pfam" id="PF02152">
    <property type="entry name" value="FolB"/>
    <property type="match status" value="1"/>
</dbReference>
<keyword evidence="7" id="KW-0067">ATP-binding</keyword>
<dbReference type="InterPro" id="IPR006156">
    <property type="entry name" value="Dihydroneopterin_aldolase"/>
</dbReference>
<evidence type="ECO:0000256" key="8">
    <source>
        <dbReference type="ARBA" id="ARBA00022909"/>
    </source>
</evidence>
<dbReference type="EMBL" id="CP016786">
    <property type="protein sequence ID" value="ASW42493.1"/>
    <property type="molecule type" value="Genomic_DNA"/>
</dbReference>
<dbReference type="Pfam" id="PF01288">
    <property type="entry name" value="HPPK"/>
    <property type="match status" value="1"/>
</dbReference>
<reference evidence="11 12" key="1">
    <citation type="submission" date="2016-08" db="EMBL/GenBank/DDBJ databases">
        <title>Complete Genome Sequence Of The Indigo Reducing Clostridium isatidis DSM15098.</title>
        <authorList>
            <person name="Little G.T."/>
            <person name="Minton N.P."/>
        </authorList>
    </citation>
    <scope>NUCLEOTIDE SEQUENCE [LARGE SCALE GENOMIC DNA]</scope>
    <source>
        <strain evidence="11 12">DSM 15098</strain>
    </source>
</reference>
<dbReference type="Gene3D" id="3.30.1130.10">
    <property type="match status" value="1"/>
</dbReference>
<evidence type="ECO:0000256" key="3">
    <source>
        <dbReference type="ARBA" id="ARBA00009640"/>
    </source>
</evidence>
<evidence type="ECO:0000313" key="11">
    <source>
        <dbReference type="EMBL" id="ASW42493.1"/>
    </source>
</evidence>
<comment type="similarity">
    <text evidence="3">In the N-terminal section; belongs to the DHNA family.</text>
</comment>
<evidence type="ECO:0000256" key="5">
    <source>
        <dbReference type="ARBA" id="ARBA00022741"/>
    </source>
</evidence>
<evidence type="ECO:0000256" key="7">
    <source>
        <dbReference type="ARBA" id="ARBA00022840"/>
    </source>
</evidence>
<dbReference type="InterPro" id="IPR006157">
    <property type="entry name" value="FolB_dom"/>
</dbReference>
<dbReference type="Gene3D" id="3.30.70.560">
    <property type="entry name" value="7,8-Dihydro-6-hydroxymethylpterin-pyrophosphokinase HPPK"/>
    <property type="match status" value="1"/>
</dbReference>
<dbReference type="PANTHER" id="PTHR43071">
    <property type="entry name" value="2-AMINO-4-HYDROXY-6-HYDROXYMETHYLDIHYDROPTERIDINE PYROPHOSPHOKINASE"/>
    <property type="match status" value="1"/>
</dbReference>
<dbReference type="InterPro" id="IPR035907">
    <property type="entry name" value="Hppk_sf"/>
</dbReference>
<keyword evidence="4" id="KW-0808">Transferase</keyword>
<dbReference type="NCBIfam" id="TIGR01498">
    <property type="entry name" value="folK"/>
    <property type="match status" value="1"/>
</dbReference>
<dbReference type="OrthoDB" id="9808041at2"/>
<dbReference type="PANTHER" id="PTHR43071:SF1">
    <property type="entry name" value="2-AMINO-4-HYDROXY-6-HYDROXYMETHYLDIHYDROPTERIDINE PYROPHOSPHOKINASE"/>
    <property type="match status" value="1"/>
</dbReference>
<dbReference type="EC" id="4.1.2.25" evidence="9"/>
<dbReference type="PROSITE" id="PS00794">
    <property type="entry name" value="HPPK"/>
    <property type="match status" value="1"/>
</dbReference>
<organism evidence="11 12">
    <name type="scientific">Clostridium isatidis</name>
    <dbReference type="NCBI Taxonomy" id="182773"/>
    <lineage>
        <taxon>Bacteria</taxon>
        <taxon>Bacillati</taxon>
        <taxon>Bacillota</taxon>
        <taxon>Clostridia</taxon>
        <taxon>Eubacteriales</taxon>
        <taxon>Clostridiaceae</taxon>
        <taxon>Clostridium</taxon>
    </lineage>
</organism>
<dbReference type="InterPro" id="IPR043133">
    <property type="entry name" value="GTP-CH-I_C/QueF"/>
</dbReference>
<dbReference type="SMART" id="SM00905">
    <property type="entry name" value="FolB"/>
    <property type="match status" value="1"/>
</dbReference>
<evidence type="ECO:0000256" key="4">
    <source>
        <dbReference type="ARBA" id="ARBA00022679"/>
    </source>
</evidence>
<feature type="domain" description="7,8-dihydro-6-hydroxymethylpterin-pyrophosphokinase" evidence="10">
    <location>
        <begin position="206"/>
        <end position="217"/>
    </location>
</feature>
<keyword evidence="9" id="KW-0456">Lyase</keyword>
<name>A0A343JAD5_9CLOT</name>
<evidence type="ECO:0000256" key="9">
    <source>
        <dbReference type="RuleBase" id="RU362079"/>
    </source>
</evidence>
<dbReference type="KEGG" id="cia:BEN51_03060"/>
<dbReference type="GO" id="GO:0016301">
    <property type="term" value="F:kinase activity"/>
    <property type="evidence" value="ECO:0007669"/>
    <property type="project" value="UniProtKB-KW"/>
</dbReference>
<proteinExistence type="inferred from homology"/>
<accession>A0A343JAD5</accession>
<comment type="pathway">
    <text evidence="2">Cofactor biosynthesis; tetrahydrofolate biosynthesis; 2-amino-4-hydroxy-6-hydroxymethyl-7,8-dihydropteridine diphosphate from 7,8-dihydroneopterin triphosphate: step 4/4.</text>
</comment>
<dbReference type="UniPathway" id="UPA00077">
    <property type="reaction ID" value="UER00154"/>
</dbReference>
<dbReference type="RefSeq" id="WP_119864630.1">
    <property type="nucleotide sequence ID" value="NZ_CP016786.1"/>
</dbReference>
<dbReference type="AlphaFoldDB" id="A0A343JAD5"/>
<protein>
    <recommendedName>
        <fullName evidence="9">Bifunctional folate synthesis protein</fullName>
    </recommendedName>
    <domain>
        <recommendedName>
            <fullName evidence="9">Dihydroneopterin aldolase</fullName>
            <shortName evidence="9">DHNA</shortName>
            <ecNumber evidence="9">4.1.2.25</ecNumber>
        </recommendedName>
        <alternativeName>
            <fullName evidence="9">7,8-dihydroneopterin aldolase</fullName>
        </alternativeName>
    </domain>
    <domain>
        <recommendedName>
            <fullName evidence="9">2-amino-4-hydroxy-6-hydroxymethyldihydropteridine pyrophosphokinase</fullName>
            <ecNumber evidence="9">2.7.6.3</ecNumber>
        </recommendedName>
        <alternativeName>
            <fullName evidence="9">6-hydroxymethyl-7,8-dihydropterin pyrophosphokinase</fullName>
            <shortName evidence="9">PPPK</shortName>
        </alternativeName>
        <alternativeName>
            <fullName evidence="9">7,8-dihydro-6-hydroxymethylpterin pyrophosphokinase</fullName>
            <shortName evidence="9">HPPK</shortName>
        </alternativeName>
    </domain>
</protein>
<dbReference type="InterPro" id="IPR000550">
    <property type="entry name" value="Hppk"/>
</dbReference>
<dbReference type="GO" id="GO:0003848">
    <property type="term" value="F:2-amino-4-hydroxy-6-hydroxymethyldihydropteridine diphosphokinase activity"/>
    <property type="evidence" value="ECO:0007669"/>
    <property type="project" value="UniProtKB-EC"/>
</dbReference>
<comment type="pathway">
    <text evidence="9">Cofactor biosynthesis; tetrahydrofolate biosynthesis; 2-amino-4-hydroxy-6-hydroxymethyl-7,8-dihydropteridine diphosphate from 7,8-dihydroneopterin triphosphate: step 3/4.</text>
</comment>
<dbReference type="CDD" id="cd00483">
    <property type="entry name" value="HPPK"/>
    <property type="match status" value="1"/>
</dbReference>
<evidence type="ECO:0000256" key="1">
    <source>
        <dbReference type="ARBA" id="ARBA00000198"/>
    </source>
</evidence>